<dbReference type="Proteomes" id="UP001142489">
    <property type="component" value="Unassembled WGS sequence"/>
</dbReference>
<keyword evidence="1" id="KW-0677">Repeat</keyword>
<sequence length="1277" mass="143987">MARKHEHFGLRYLEELNILKERENICKESRREFLRFKQETTIAPRGLSKPLLEVTAPEQSPQIASSSCQSSGTQFLFTKSSPFPFELDSPKIKKKVRIFPNAIDAQKQSEDVNTQQKLLHKKEASVEKKQSHGSRKANVESRSDNLEYEGEKVPVVIASLVGTSKQLTISNRPEPPPKTKYQKAVRGKSQAKSPDFLQDSTNIKELDQKILPEHTRRIIAVPSTSSAEMDVLHSVLSSSSEKSFKSTKEYSKPSQQNSLIDFEKAHSIKSSASSSAKSISESMEEILTRSKSGTSKVHMKRFPRSKSQMQASVHKLPSGTSQRSIDEIIASLKSTAPTASDLRIKELLESILGQDYSIKTELPAIKKETQSSELATDVTAAGMEQVKPSSPFGTELGVSEDESPAEAVTEQVTPADAEQTKLETSAIPQKESIFHSVQQKAPTVEDAAKVEDIPESSERRMVFFKEEQEASQEREDSTINKDISGSSQRGGIFHKILQDSPKEEYAAKIEAQEELTEKPEEKPLYGSRTPSQEVQSIYESESGSSLGIEQVQESASAVSKDWKKYKTEESEESLSPAMDLAIKGKAFSKAKPVEIQKSLADVSELQPMSLLSTWTTKIKDVNYPLIHLLCTAYPRSILPIDLQLVSRVHHTLDKKGHNVLLPSVNLTSHESEDLFPATAVLQEQIEVERICHKGLPISEVYQSSQEDGIKILPPQSPRSMPEWKRVAEYYVEKPQLELLGKQVKLHPASLKMFWTPAPQKFSAPLSLMKETLFSKYESNLINGVIYEDFSCDLRDKEESDSDDDFDNILTNLKLLRRGNSCPQLLFSENEQEVDSIKRTKSAPELSSYRDKTSLKISTNFRTTMEEISIMKKHISTADAVIIPEAIISSVKPQESKPILNQIISPTLQGTSPSADRDSDSILMSTMKSPARSLFSSAAPDQHVPPLNDTALAEECRKAGITYIVFPKKTYKRKSLKSGRCITPQVLETVCEKLNEPPRILKRTLSLGKLPTHNKFIIQVSRSVQHYRSPSLPCRLDFAKFVEVQGRKPEDSDDYLWVRMIWNKWFDELYPPSRPSTEDKTVSSKKEPGEETKEEEITDSVNPLLVEGRTEELEQCLSEINRITQQINEGYSSAFSYCRRGAIYRKIGKMKAAMDDLEKAISLEPKLVNAYWHRHLLFLYHNKILQALEDLNFILKCNKNNADAYLSRAEIYKRQGDNSLAIINYTLAMRCRPTDDEIYYKRGEVYEQDGDLLLAMEDYSKFSFPSTALYVCMKKISQ</sequence>
<feature type="compositionally biased region" description="Polar residues" evidence="4">
    <location>
        <begin position="480"/>
        <end position="489"/>
    </location>
</feature>
<evidence type="ECO:0000313" key="6">
    <source>
        <dbReference type="Proteomes" id="UP001142489"/>
    </source>
</evidence>
<feature type="repeat" description="TPR" evidence="3">
    <location>
        <begin position="1133"/>
        <end position="1166"/>
    </location>
</feature>
<feature type="compositionally biased region" description="Basic and acidic residues" evidence="4">
    <location>
        <begin position="1075"/>
        <end position="1090"/>
    </location>
</feature>
<dbReference type="InterPro" id="IPR050498">
    <property type="entry name" value="Ycf3"/>
</dbReference>
<feature type="region of interest" description="Disordered" evidence="4">
    <location>
        <begin position="167"/>
        <end position="195"/>
    </location>
</feature>
<proteinExistence type="predicted"/>
<protein>
    <submittedName>
        <fullName evidence="5">Uncharacterized protein</fullName>
    </submittedName>
</protein>
<evidence type="ECO:0000256" key="3">
    <source>
        <dbReference type="PROSITE-ProRule" id="PRU00339"/>
    </source>
</evidence>
<dbReference type="Gene3D" id="1.25.40.10">
    <property type="entry name" value="Tetratricopeptide repeat domain"/>
    <property type="match status" value="1"/>
</dbReference>
<feature type="region of interest" description="Disordered" evidence="4">
    <location>
        <begin position="512"/>
        <end position="550"/>
    </location>
</feature>
<accession>A0A9Q0Y7B7</accession>
<feature type="region of interest" description="Disordered" evidence="4">
    <location>
        <begin position="287"/>
        <end position="319"/>
    </location>
</feature>
<dbReference type="InterPro" id="IPR011990">
    <property type="entry name" value="TPR-like_helical_dom_sf"/>
</dbReference>
<dbReference type="AlphaFoldDB" id="A0A9Q0Y7B7"/>
<evidence type="ECO:0000256" key="1">
    <source>
        <dbReference type="ARBA" id="ARBA00022737"/>
    </source>
</evidence>
<gene>
    <name evidence="5" type="ORF">JRQ81_000917</name>
</gene>
<feature type="region of interest" description="Disordered" evidence="4">
    <location>
        <begin position="107"/>
        <end position="145"/>
    </location>
</feature>
<dbReference type="PANTHER" id="PTHR44858">
    <property type="entry name" value="TETRATRICOPEPTIDE REPEAT PROTEIN 6"/>
    <property type="match status" value="1"/>
</dbReference>
<reference evidence="5" key="1">
    <citation type="journal article" date="2023" name="DNA Res.">
        <title>Chromosome-level genome assembly of Phrynocephalus forsythii using third-generation DNA sequencing and Hi-C analysis.</title>
        <authorList>
            <person name="Qi Y."/>
            <person name="Zhao W."/>
            <person name="Zhao Y."/>
            <person name="Niu C."/>
            <person name="Cao S."/>
            <person name="Zhang Y."/>
        </authorList>
    </citation>
    <scope>NUCLEOTIDE SEQUENCE</scope>
    <source>
        <tissue evidence="5">Muscle</tissue>
    </source>
</reference>
<name>A0A9Q0Y7B7_9SAUR</name>
<dbReference type="PROSITE" id="PS50005">
    <property type="entry name" value="TPR"/>
    <property type="match status" value="2"/>
</dbReference>
<feature type="region of interest" description="Disordered" evidence="4">
    <location>
        <begin position="1072"/>
        <end position="1098"/>
    </location>
</feature>
<dbReference type="OrthoDB" id="1658288at2759"/>
<feature type="region of interest" description="Disordered" evidence="4">
    <location>
        <begin position="403"/>
        <end position="491"/>
    </location>
</feature>
<organism evidence="5 6">
    <name type="scientific">Phrynocephalus forsythii</name>
    <dbReference type="NCBI Taxonomy" id="171643"/>
    <lineage>
        <taxon>Eukaryota</taxon>
        <taxon>Metazoa</taxon>
        <taxon>Chordata</taxon>
        <taxon>Craniata</taxon>
        <taxon>Vertebrata</taxon>
        <taxon>Euteleostomi</taxon>
        <taxon>Lepidosauria</taxon>
        <taxon>Squamata</taxon>
        <taxon>Bifurcata</taxon>
        <taxon>Unidentata</taxon>
        <taxon>Episquamata</taxon>
        <taxon>Toxicofera</taxon>
        <taxon>Iguania</taxon>
        <taxon>Acrodonta</taxon>
        <taxon>Agamidae</taxon>
        <taxon>Agaminae</taxon>
        <taxon>Phrynocephalus</taxon>
    </lineage>
</organism>
<dbReference type="Pfam" id="PF00515">
    <property type="entry name" value="TPR_1"/>
    <property type="match status" value="1"/>
</dbReference>
<dbReference type="PROSITE" id="PS50293">
    <property type="entry name" value="TPR_REGION"/>
    <property type="match status" value="1"/>
</dbReference>
<keyword evidence="6" id="KW-1185">Reference proteome</keyword>
<dbReference type="InterPro" id="IPR019734">
    <property type="entry name" value="TPR_rpt"/>
</dbReference>
<feature type="compositionally biased region" description="Basic and acidic residues" evidence="4">
    <location>
        <begin position="446"/>
        <end position="479"/>
    </location>
</feature>
<dbReference type="SMART" id="SM00028">
    <property type="entry name" value="TPR"/>
    <property type="match status" value="3"/>
</dbReference>
<evidence type="ECO:0000256" key="2">
    <source>
        <dbReference type="ARBA" id="ARBA00022803"/>
    </source>
</evidence>
<evidence type="ECO:0000313" key="5">
    <source>
        <dbReference type="EMBL" id="KAJ7344967.1"/>
    </source>
</evidence>
<feature type="repeat" description="TPR" evidence="3">
    <location>
        <begin position="1201"/>
        <end position="1234"/>
    </location>
</feature>
<feature type="compositionally biased region" description="Basic and acidic residues" evidence="4">
    <location>
        <begin position="121"/>
        <end position="130"/>
    </location>
</feature>
<dbReference type="SUPFAM" id="SSF48452">
    <property type="entry name" value="TPR-like"/>
    <property type="match status" value="1"/>
</dbReference>
<dbReference type="PANTHER" id="PTHR44858:SF1">
    <property type="entry name" value="UDP-N-ACETYLGLUCOSAMINE--PEPTIDE N-ACETYLGLUCOSAMINYLTRANSFERASE SPINDLY-RELATED"/>
    <property type="match status" value="1"/>
</dbReference>
<feature type="compositionally biased region" description="Polar residues" evidence="4">
    <location>
        <begin position="528"/>
        <end position="550"/>
    </location>
</feature>
<dbReference type="EMBL" id="JAPFRF010000001">
    <property type="protein sequence ID" value="KAJ7344967.1"/>
    <property type="molecule type" value="Genomic_DNA"/>
</dbReference>
<feature type="compositionally biased region" description="Basic and acidic residues" evidence="4">
    <location>
        <begin position="512"/>
        <end position="523"/>
    </location>
</feature>
<keyword evidence="2 3" id="KW-0802">TPR repeat</keyword>
<evidence type="ECO:0000256" key="4">
    <source>
        <dbReference type="SAM" id="MobiDB-lite"/>
    </source>
</evidence>
<comment type="caution">
    <text evidence="5">The sequence shown here is derived from an EMBL/GenBank/DDBJ whole genome shotgun (WGS) entry which is preliminary data.</text>
</comment>